<evidence type="ECO:0000259" key="9">
    <source>
        <dbReference type="PROSITE" id="PS50111"/>
    </source>
</evidence>
<dbReference type="SMART" id="SM00283">
    <property type="entry name" value="MA"/>
    <property type="match status" value="1"/>
</dbReference>
<reference evidence="11 12" key="1">
    <citation type="submission" date="2006-02" db="EMBL/GenBank/DDBJ databases">
        <authorList>
            <person name="Pinhassi J."/>
            <person name="Pedros-Alio C."/>
            <person name="Ferriera S."/>
            <person name="Johnson J."/>
            <person name="Kravitz S."/>
            <person name="Halpern A."/>
            <person name="Remington K."/>
            <person name="Beeson K."/>
            <person name="Tran B."/>
            <person name="Rogers Y.-H."/>
            <person name="Friedman R."/>
            <person name="Venter J.C."/>
        </authorList>
    </citation>
    <scope>NUCLEOTIDE SEQUENCE [LARGE SCALE GENOMIC DNA]</scope>
    <source>
        <strain evidence="11 12">MED92</strain>
    </source>
</reference>
<dbReference type="SMART" id="SM00304">
    <property type="entry name" value="HAMP"/>
    <property type="match status" value="1"/>
</dbReference>
<dbReference type="PANTHER" id="PTHR32089">
    <property type="entry name" value="METHYL-ACCEPTING CHEMOTAXIS PROTEIN MCPB"/>
    <property type="match status" value="1"/>
</dbReference>
<organism evidence="11 12">
    <name type="scientific">Neptuniibacter caesariensis</name>
    <dbReference type="NCBI Taxonomy" id="207954"/>
    <lineage>
        <taxon>Bacteria</taxon>
        <taxon>Pseudomonadati</taxon>
        <taxon>Pseudomonadota</taxon>
        <taxon>Gammaproteobacteria</taxon>
        <taxon>Oceanospirillales</taxon>
        <taxon>Oceanospirillaceae</taxon>
        <taxon>Neptuniibacter</taxon>
    </lineage>
</organism>
<protein>
    <submittedName>
        <fullName evidence="11">Methyl-accepting chemotaxis protein</fullName>
    </submittedName>
</protein>
<dbReference type="GO" id="GO:0016020">
    <property type="term" value="C:membrane"/>
    <property type="evidence" value="ECO:0007669"/>
    <property type="project" value="UniProtKB-SubCell"/>
</dbReference>
<keyword evidence="3 8" id="KW-1133">Transmembrane helix</keyword>
<feature type="domain" description="Methyl-accepting transducer" evidence="9">
    <location>
        <begin position="355"/>
        <end position="591"/>
    </location>
</feature>
<keyword evidence="2 8" id="KW-0812">Transmembrane</keyword>
<evidence type="ECO:0000256" key="8">
    <source>
        <dbReference type="SAM" id="Phobius"/>
    </source>
</evidence>
<dbReference type="Proteomes" id="UP000002171">
    <property type="component" value="Unassembled WGS sequence"/>
</dbReference>
<dbReference type="GO" id="GO:0006935">
    <property type="term" value="P:chemotaxis"/>
    <property type="evidence" value="ECO:0007669"/>
    <property type="project" value="InterPro"/>
</dbReference>
<dbReference type="FunFam" id="1.10.287.950:FF:000001">
    <property type="entry name" value="Methyl-accepting chemotaxis sensory transducer"/>
    <property type="match status" value="1"/>
</dbReference>
<sequence length="628" mass="68746">MLKLTLKHKLLFLVLITLVSISYLGYVSLSNLSEQNASAKRVSDLTATGDMLSTLQLELLSAENRLEELRPGETDKFLGEIVTLSNRYQSELTEKSTLHSDPELKTKLVEGKSIFTEYSAALTAQLLAKDKLGFDNDSGILKPLTIAANELRDKISVFSMFKESYILSRQLEKEFLIEPSRINSDKFTNQIKQLSSKIDDAGFNDSFGRYIDAYSDQARQLIIAAEEQAQSHKKLNTIRSSFKEHILNTQGYLKDELLNKARQEAESSTEKTKLTIIIISAILAISISSIVAKIGLSAGLTLRKIISQVNKIAAGDLSKRLKLSNNKADEFYQVSYAVNTMTDDLRTIIQQVSRSQSDLQLQSEDLSEAIHTIAKNNNIVSDQSNHLASATEQISATTEQVASRVQSLQQDSQNAHNAAVNGGSIISDAMEALSDTAIVVEASSQQLEKLQQHSLDIDKVLLIINDLADQTNLLALNAAIEAARAGEAGRGFSVVADEVRTLAESTVKATGEITDTVRAIQHQTASVIDVMNKSTKSIAKVKRQGNEAQEAVKEIESQSLQTLNTSTEITGAVDEVASTTREMAANMDEIARGVEQNGCISNAIVSSAETLKTNAEQMGEMTRKFSYQ</sequence>
<dbReference type="InterPro" id="IPR004089">
    <property type="entry name" value="MCPsignal_dom"/>
</dbReference>
<dbReference type="PROSITE" id="PS50885">
    <property type="entry name" value="HAMP"/>
    <property type="match status" value="1"/>
</dbReference>
<dbReference type="SUPFAM" id="SSF58104">
    <property type="entry name" value="Methyl-accepting chemotaxis protein (MCP) signaling domain"/>
    <property type="match status" value="1"/>
</dbReference>
<evidence type="ECO:0000256" key="2">
    <source>
        <dbReference type="ARBA" id="ARBA00022692"/>
    </source>
</evidence>
<evidence type="ECO:0000256" key="6">
    <source>
        <dbReference type="ARBA" id="ARBA00029447"/>
    </source>
</evidence>
<dbReference type="CDD" id="cd06225">
    <property type="entry name" value="HAMP"/>
    <property type="match status" value="1"/>
</dbReference>
<keyword evidence="12" id="KW-1185">Reference proteome</keyword>
<dbReference type="CDD" id="cd11386">
    <property type="entry name" value="MCP_signal"/>
    <property type="match status" value="1"/>
</dbReference>
<evidence type="ECO:0000313" key="12">
    <source>
        <dbReference type="Proteomes" id="UP000002171"/>
    </source>
</evidence>
<dbReference type="GO" id="GO:0007165">
    <property type="term" value="P:signal transduction"/>
    <property type="evidence" value="ECO:0007669"/>
    <property type="project" value="UniProtKB-KW"/>
</dbReference>
<dbReference type="InterPro" id="IPR004090">
    <property type="entry name" value="Chemotax_Me-accpt_rcpt"/>
</dbReference>
<evidence type="ECO:0000256" key="1">
    <source>
        <dbReference type="ARBA" id="ARBA00004141"/>
    </source>
</evidence>
<dbReference type="PANTHER" id="PTHR32089:SF119">
    <property type="entry name" value="METHYL-ACCEPTING CHEMOTAXIS PROTEIN CTPL"/>
    <property type="match status" value="1"/>
</dbReference>
<gene>
    <name evidence="11" type="ORF">MED92_13673</name>
</gene>
<comment type="caution">
    <text evidence="11">The sequence shown here is derived from an EMBL/GenBank/DDBJ whole genome shotgun (WGS) entry which is preliminary data.</text>
</comment>
<evidence type="ECO:0000256" key="3">
    <source>
        <dbReference type="ARBA" id="ARBA00022989"/>
    </source>
</evidence>
<dbReference type="RefSeq" id="WP_007020400.1">
    <property type="nucleotide sequence ID" value="NZ_CH724125.1"/>
</dbReference>
<feature type="transmembrane region" description="Helical" evidence="8">
    <location>
        <begin position="274"/>
        <end position="296"/>
    </location>
</feature>
<dbReference type="PRINTS" id="PR00260">
    <property type="entry name" value="CHEMTRNSDUCR"/>
</dbReference>
<proteinExistence type="inferred from homology"/>
<dbReference type="GO" id="GO:0004888">
    <property type="term" value="F:transmembrane signaling receptor activity"/>
    <property type="evidence" value="ECO:0007669"/>
    <property type="project" value="InterPro"/>
</dbReference>
<keyword evidence="4 8" id="KW-0472">Membrane</keyword>
<evidence type="ECO:0000256" key="5">
    <source>
        <dbReference type="ARBA" id="ARBA00023224"/>
    </source>
</evidence>
<evidence type="ECO:0000313" key="11">
    <source>
        <dbReference type="EMBL" id="EAR60728.1"/>
    </source>
</evidence>
<dbReference type="InterPro" id="IPR003660">
    <property type="entry name" value="HAMP_dom"/>
</dbReference>
<comment type="subcellular location">
    <subcellularLocation>
        <location evidence="1">Membrane</location>
        <topology evidence="1">Multi-pass membrane protein</topology>
    </subcellularLocation>
</comment>
<evidence type="ECO:0000256" key="7">
    <source>
        <dbReference type="PROSITE-ProRule" id="PRU00284"/>
    </source>
</evidence>
<dbReference type="PROSITE" id="PS50111">
    <property type="entry name" value="CHEMOTAXIS_TRANSDUC_2"/>
    <property type="match status" value="1"/>
</dbReference>
<keyword evidence="5 7" id="KW-0807">Transducer</keyword>
<dbReference type="AlphaFoldDB" id="A0A7U8C3E5"/>
<dbReference type="Pfam" id="PF00015">
    <property type="entry name" value="MCPsignal"/>
    <property type="match status" value="1"/>
</dbReference>
<dbReference type="EMBL" id="AAOW01000014">
    <property type="protein sequence ID" value="EAR60728.1"/>
    <property type="molecule type" value="Genomic_DNA"/>
</dbReference>
<comment type="similarity">
    <text evidence="6">Belongs to the methyl-accepting chemotaxis (MCP) protein family.</text>
</comment>
<dbReference type="OrthoDB" id="6092731at2"/>
<accession>A0A7U8C3E5</accession>
<name>A0A7U8C3E5_NEPCE</name>
<evidence type="ECO:0000256" key="4">
    <source>
        <dbReference type="ARBA" id="ARBA00023136"/>
    </source>
</evidence>
<feature type="domain" description="HAMP" evidence="10">
    <location>
        <begin position="302"/>
        <end position="350"/>
    </location>
</feature>
<dbReference type="Gene3D" id="1.10.287.950">
    <property type="entry name" value="Methyl-accepting chemotaxis protein"/>
    <property type="match status" value="1"/>
</dbReference>
<evidence type="ECO:0000259" key="10">
    <source>
        <dbReference type="PROSITE" id="PS50885"/>
    </source>
</evidence>